<accession>A0A9W8TGS3</accession>
<keyword evidence="1" id="KW-0175">Coiled coil</keyword>
<feature type="compositionally biased region" description="Polar residues" evidence="2">
    <location>
        <begin position="1"/>
        <end position="10"/>
    </location>
</feature>
<sequence>MDPSHVSLSLDSKEVATREPAETIEVRISQIREELNNEKSRSGSELDQLQQRLDQLEQELDKLAQSIADS</sequence>
<feature type="region of interest" description="Disordered" evidence="2">
    <location>
        <begin position="1"/>
        <end position="21"/>
    </location>
</feature>
<evidence type="ECO:0000256" key="1">
    <source>
        <dbReference type="SAM" id="Coils"/>
    </source>
</evidence>
<proteinExistence type="predicted"/>
<keyword evidence="4" id="KW-1185">Reference proteome</keyword>
<evidence type="ECO:0000256" key="2">
    <source>
        <dbReference type="SAM" id="MobiDB-lite"/>
    </source>
</evidence>
<feature type="compositionally biased region" description="Basic and acidic residues" evidence="2">
    <location>
        <begin position="11"/>
        <end position="21"/>
    </location>
</feature>
<reference evidence="3" key="1">
    <citation type="submission" date="2022-07" db="EMBL/GenBank/DDBJ databases">
        <title>Genome Sequence of Xylaria arbuscula.</title>
        <authorList>
            <person name="Buettner E."/>
        </authorList>
    </citation>
    <scope>NUCLEOTIDE SEQUENCE</scope>
    <source>
        <strain evidence="3">VT107</strain>
    </source>
</reference>
<feature type="coiled-coil region" evidence="1">
    <location>
        <begin position="21"/>
        <end position="66"/>
    </location>
</feature>
<comment type="caution">
    <text evidence="3">The sequence shown here is derived from an EMBL/GenBank/DDBJ whole genome shotgun (WGS) entry which is preliminary data.</text>
</comment>
<evidence type="ECO:0000313" key="4">
    <source>
        <dbReference type="Proteomes" id="UP001148614"/>
    </source>
</evidence>
<dbReference type="Proteomes" id="UP001148614">
    <property type="component" value="Unassembled WGS sequence"/>
</dbReference>
<organism evidence="3 4">
    <name type="scientific">Xylaria arbuscula</name>
    <dbReference type="NCBI Taxonomy" id="114810"/>
    <lineage>
        <taxon>Eukaryota</taxon>
        <taxon>Fungi</taxon>
        <taxon>Dikarya</taxon>
        <taxon>Ascomycota</taxon>
        <taxon>Pezizomycotina</taxon>
        <taxon>Sordariomycetes</taxon>
        <taxon>Xylariomycetidae</taxon>
        <taxon>Xylariales</taxon>
        <taxon>Xylariaceae</taxon>
        <taxon>Xylaria</taxon>
    </lineage>
</organism>
<dbReference type="EMBL" id="JANPWZ010003537">
    <property type="protein sequence ID" value="KAJ3552229.1"/>
    <property type="molecule type" value="Genomic_DNA"/>
</dbReference>
<evidence type="ECO:0000313" key="3">
    <source>
        <dbReference type="EMBL" id="KAJ3552229.1"/>
    </source>
</evidence>
<dbReference type="Gene3D" id="1.20.5.110">
    <property type="match status" value="1"/>
</dbReference>
<name>A0A9W8TGS3_9PEZI</name>
<gene>
    <name evidence="3" type="ORF">NPX13_g11165</name>
</gene>
<protein>
    <submittedName>
        <fullName evidence="3">Uncharacterized protein</fullName>
    </submittedName>
</protein>
<dbReference type="AlphaFoldDB" id="A0A9W8TGS3"/>